<dbReference type="PRINTS" id="PR00352">
    <property type="entry name" value="3FE4SFRDOXIN"/>
</dbReference>
<proteinExistence type="predicted"/>
<dbReference type="Pfam" id="PF13370">
    <property type="entry name" value="Fer4_13"/>
    <property type="match status" value="1"/>
</dbReference>
<dbReference type="KEGG" id="ehx:EMIHUDRAFT_59988"/>
<evidence type="ECO:0008006" key="6">
    <source>
        <dbReference type="Google" id="ProtNLM"/>
    </source>
</evidence>
<keyword evidence="1" id="KW-0479">Metal-binding</keyword>
<evidence type="ECO:0000256" key="1">
    <source>
        <dbReference type="ARBA" id="ARBA00022723"/>
    </source>
</evidence>
<dbReference type="GO" id="GO:0009055">
    <property type="term" value="F:electron transfer activity"/>
    <property type="evidence" value="ECO:0007669"/>
    <property type="project" value="InterPro"/>
</dbReference>
<dbReference type="STRING" id="2903.R1B499"/>
<reference evidence="5" key="1">
    <citation type="journal article" date="2013" name="Nature">
        <title>Pan genome of the phytoplankton Emiliania underpins its global distribution.</title>
        <authorList>
            <person name="Read B.A."/>
            <person name="Kegel J."/>
            <person name="Klute M.J."/>
            <person name="Kuo A."/>
            <person name="Lefebvre S.C."/>
            <person name="Maumus F."/>
            <person name="Mayer C."/>
            <person name="Miller J."/>
            <person name="Monier A."/>
            <person name="Salamov A."/>
            <person name="Young J."/>
            <person name="Aguilar M."/>
            <person name="Claverie J.M."/>
            <person name="Frickenhaus S."/>
            <person name="Gonzalez K."/>
            <person name="Herman E.K."/>
            <person name="Lin Y.C."/>
            <person name="Napier J."/>
            <person name="Ogata H."/>
            <person name="Sarno A.F."/>
            <person name="Shmutz J."/>
            <person name="Schroeder D."/>
            <person name="de Vargas C."/>
            <person name="Verret F."/>
            <person name="von Dassow P."/>
            <person name="Valentin K."/>
            <person name="Van de Peer Y."/>
            <person name="Wheeler G."/>
            <person name="Dacks J.B."/>
            <person name="Delwiche C.F."/>
            <person name="Dyhrman S.T."/>
            <person name="Glockner G."/>
            <person name="John U."/>
            <person name="Richards T."/>
            <person name="Worden A.Z."/>
            <person name="Zhang X."/>
            <person name="Grigoriev I.V."/>
            <person name="Allen A.E."/>
            <person name="Bidle K."/>
            <person name="Borodovsky M."/>
            <person name="Bowler C."/>
            <person name="Brownlee C."/>
            <person name="Cock J.M."/>
            <person name="Elias M."/>
            <person name="Gladyshev V.N."/>
            <person name="Groth M."/>
            <person name="Guda C."/>
            <person name="Hadaegh A."/>
            <person name="Iglesias-Rodriguez M.D."/>
            <person name="Jenkins J."/>
            <person name="Jones B.M."/>
            <person name="Lawson T."/>
            <person name="Leese F."/>
            <person name="Lindquist E."/>
            <person name="Lobanov A."/>
            <person name="Lomsadze A."/>
            <person name="Malik S.B."/>
            <person name="Marsh M.E."/>
            <person name="Mackinder L."/>
            <person name="Mock T."/>
            <person name="Mueller-Roeber B."/>
            <person name="Pagarete A."/>
            <person name="Parker M."/>
            <person name="Probert I."/>
            <person name="Quesneville H."/>
            <person name="Raines C."/>
            <person name="Rensing S.A."/>
            <person name="Riano-Pachon D.M."/>
            <person name="Richier S."/>
            <person name="Rokitta S."/>
            <person name="Shiraiwa Y."/>
            <person name="Soanes D.M."/>
            <person name="van der Giezen M."/>
            <person name="Wahlund T.M."/>
            <person name="Williams B."/>
            <person name="Wilson W."/>
            <person name="Wolfe G."/>
            <person name="Wurch L.L."/>
        </authorList>
    </citation>
    <scope>NUCLEOTIDE SEQUENCE</scope>
</reference>
<organism evidence="4 5">
    <name type="scientific">Emiliania huxleyi (strain CCMP1516)</name>
    <dbReference type="NCBI Taxonomy" id="280463"/>
    <lineage>
        <taxon>Eukaryota</taxon>
        <taxon>Haptista</taxon>
        <taxon>Haptophyta</taxon>
        <taxon>Prymnesiophyceae</taxon>
        <taxon>Isochrysidales</taxon>
        <taxon>Noelaerhabdaceae</taxon>
        <taxon>Emiliania</taxon>
    </lineage>
</organism>
<evidence type="ECO:0000313" key="4">
    <source>
        <dbReference type="EnsemblProtists" id="EOD04383"/>
    </source>
</evidence>
<keyword evidence="2" id="KW-0408">Iron</keyword>
<sequence>GEPLQARFTYVDEHSCIGCTYCATTARGTFFMEEDHGRARVFDQAGDSDELVQEAIDSCPVSCIHYVSHEDL</sequence>
<protein>
    <recommendedName>
        <fullName evidence="6">Ferredoxin</fullName>
    </recommendedName>
</protein>
<keyword evidence="5" id="KW-1185">Reference proteome</keyword>
<evidence type="ECO:0000256" key="2">
    <source>
        <dbReference type="ARBA" id="ARBA00023004"/>
    </source>
</evidence>
<dbReference type="eggNOG" id="KOG0716">
    <property type="taxonomic scope" value="Eukaryota"/>
</dbReference>
<reference evidence="4" key="2">
    <citation type="submission" date="2024-10" db="UniProtKB">
        <authorList>
            <consortium name="EnsemblProtists"/>
        </authorList>
    </citation>
    <scope>IDENTIFICATION</scope>
</reference>
<evidence type="ECO:0000256" key="3">
    <source>
        <dbReference type="ARBA" id="ARBA00023014"/>
    </source>
</evidence>
<dbReference type="GO" id="GO:0051536">
    <property type="term" value="F:iron-sulfur cluster binding"/>
    <property type="evidence" value="ECO:0007669"/>
    <property type="project" value="UniProtKB-KW"/>
</dbReference>
<dbReference type="GeneID" id="17250515"/>
<evidence type="ECO:0000313" key="5">
    <source>
        <dbReference type="Proteomes" id="UP000013827"/>
    </source>
</evidence>
<name>A0A0D3HZE8_EMIH1</name>
<dbReference type="Gene3D" id="3.30.70.20">
    <property type="match status" value="1"/>
</dbReference>
<dbReference type="SUPFAM" id="SSF54862">
    <property type="entry name" value="4Fe-4S ferredoxins"/>
    <property type="match status" value="1"/>
</dbReference>
<dbReference type="EnsemblProtists" id="EOD04383">
    <property type="protein sequence ID" value="EOD04383"/>
    <property type="gene ID" value="EMIHUDRAFT_59988"/>
</dbReference>
<dbReference type="InterPro" id="IPR001080">
    <property type="entry name" value="3Fe4S_ferredoxin"/>
</dbReference>
<keyword evidence="3" id="KW-0411">Iron-sulfur</keyword>
<dbReference type="RefSeq" id="XP_005756812.1">
    <property type="nucleotide sequence ID" value="XM_005756755.1"/>
</dbReference>
<dbReference type="HOGENOM" id="CLU_139698_4_1_1"/>
<dbReference type="PANTHER" id="PTHR44579:SF2">
    <property type="entry name" value="OS01G0730500 PROTEIN"/>
    <property type="match status" value="1"/>
</dbReference>
<accession>A0A0D3HZE8</accession>
<dbReference type="PANTHER" id="PTHR44579">
    <property type="entry name" value="OS01G0730500 PROTEIN"/>
    <property type="match status" value="1"/>
</dbReference>
<dbReference type="Proteomes" id="UP000013827">
    <property type="component" value="Unassembled WGS sequence"/>
</dbReference>
<dbReference type="AlphaFoldDB" id="A0A0D3HZE8"/>
<dbReference type="PaxDb" id="2903-EOD04383"/>
<dbReference type="OMA" id="CIYWVKR"/>
<dbReference type="GO" id="GO:0005506">
    <property type="term" value="F:iron ion binding"/>
    <property type="evidence" value="ECO:0007669"/>
    <property type="project" value="InterPro"/>
</dbReference>